<name>A0A849C932_9NOCA</name>
<dbReference type="EMBL" id="JABELX010000008">
    <property type="protein sequence ID" value="NNH72880.1"/>
    <property type="molecule type" value="Genomic_DNA"/>
</dbReference>
<feature type="transmembrane region" description="Helical" evidence="2">
    <location>
        <begin position="84"/>
        <end position="103"/>
    </location>
</feature>
<feature type="region of interest" description="Disordered" evidence="1">
    <location>
        <begin position="160"/>
        <end position="187"/>
    </location>
</feature>
<feature type="transmembrane region" description="Helical" evidence="2">
    <location>
        <begin position="22"/>
        <end position="39"/>
    </location>
</feature>
<keyword evidence="4" id="KW-1185">Reference proteome</keyword>
<evidence type="ECO:0000256" key="2">
    <source>
        <dbReference type="SAM" id="Phobius"/>
    </source>
</evidence>
<reference evidence="3 4" key="1">
    <citation type="submission" date="2020-05" db="EMBL/GenBank/DDBJ databases">
        <title>MicrobeNet Type strains.</title>
        <authorList>
            <person name="Nicholson A.C."/>
        </authorList>
    </citation>
    <scope>NUCLEOTIDE SEQUENCE [LARGE SCALE GENOMIC DNA]</scope>
    <source>
        <strain evidence="3 4">JCM 3224</strain>
    </source>
</reference>
<keyword evidence="2" id="KW-0472">Membrane</keyword>
<sequence>MSFVVLALPAAANPPHVELAVIAAMAVPVVGAVLSSPGLRTKGRVANGDSRRTALVSQLLAGLAAVVFAAAVLLGVFAEEAQTEVIFTGLAGGTLGAVALLVGRRVSATRHAPGDAATVRDDATARFALITNLVDGIHDRAMQDQVRADATRQLVGALANERASAEAKPTAAGSPVTVRKEADPPQS</sequence>
<organism evidence="3 4">
    <name type="scientific">Nocardia uniformis</name>
    <dbReference type="NCBI Taxonomy" id="53432"/>
    <lineage>
        <taxon>Bacteria</taxon>
        <taxon>Bacillati</taxon>
        <taxon>Actinomycetota</taxon>
        <taxon>Actinomycetes</taxon>
        <taxon>Mycobacteriales</taxon>
        <taxon>Nocardiaceae</taxon>
        <taxon>Nocardia</taxon>
    </lineage>
</organism>
<protein>
    <submittedName>
        <fullName evidence="3">Uncharacterized protein</fullName>
    </submittedName>
</protein>
<evidence type="ECO:0000313" key="3">
    <source>
        <dbReference type="EMBL" id="NNH72880.1"/>
    </source>
</evidence>
<feature type="transmembrane region" description="Helical" evidence="2">
    <location>
        <begin position="59"/>
        <end position="78"/>
    </location>
</feature>
<dbReference type="AlphaFoldDB" id="A0A849C932"/>
<evidence type="ECO:0000256" key="1">
    <source>
        <dbReference type="SAM" id="MobiDB-lite"/>
    </source>
</evidence>
<accession>A0A849C932</accession>
<dbReference type="Proteomes" id="UP000586827">
    <property type="component" value="Unassembled WGS sequence"/>
</dbReference>
<keyword evidence="2" id="KW-1133">Transmembrane helix</keyword>
<feature type="compositionally biased region" description="Basic and acidic residues" evidence="1">
    <location>
        <begin position="178"/>
        <end position="187"/>
    </location>
</feature>
<gene>
    <name evidence="3" type="ORF">HLB23_23980</name>
</gene>
<dbReference type="RefSeq" id="WP_157552842.1">
    <property type="nucleotide sequence ID" value="NZ_JABELX010000008.1"/>
</dbReference>
<evidence type="ECO:0000313" key="4">
    <source>
        <dbReference type="Proteomes" id="UP000586827"/>
    </source>
</evidence>
<keyword evidence="2" id="KW-0812">Transmembrane</keyword>
<comment type="caution">
    <text evidence="3">The sequence shown here is derived from an EMBL/GenBank/DDBJ whole genome shotgun (WGS) entry which is preliminary data.</text>
</comment>
<proteinExistence type="predicted"/>